<dbReference type="InterPro" id="IPR002371">
    <property type="entry name" value="FlgK"/>
</dbReference>
<dbReference type="Pfam" id="PF22638">
    <property type="entry name" value="FlgK_D1"/>
    <property type="match status" value="1"/>
</dbReference>
<dbReference type="EMBL" id="CP020100">
    <property type="protein sequence ID" value="AQZ93731.1"/>
    <property type="molecule type" value="Genomic_DNA"/>
</dbReference>
<evidence type="ECO:0000256" key="6">
    <source>
        <dbReference type="ARBA" id="ARBA00023143"/>
    </source>
</evidence>
<dbReference type="RefSeq" id="WP_080048589.1">
    <property type="nucleotide sequence ID" value="NZ_CP020100.1"/>
</dbReference>
<dbReference type="NCBIfam" id="TIGR02492">
    <property type="entry name" value="flgK_ends"/>
    <property type="match status" value="1"/>
</dbReference>
<keyword evidence="11" id="KW-1185">Reference proteome</keyword>
<sequence>MSLSQIAYTGLHATQLALTATGQNIANVHTPGFSRLTSVMSSLSGQAGLTAGGGVQVTSIRRMTSEFQNQQLWRANTEMHAHTSAQQYLGALESLMSGDGSSISIGLDQFFAALSELTVSPESPALRQQAISEAGNLAQRFNGLNGNIDAQLRALHEQRQSMSVEVNGLLGNIAELNRQIVATESVGGDSKALRDHREILVKELSQFAGIRVNEVDDGSLTVSLSNGQPLVAGSTAGRLEVNQLPSGEQQLALSFATSSFPLTQDSLGGALGGLYKVEYQSLRPTQQALHGMASELSQAVNAVLAGGYDLQGNPGQPLFSYDPTSITAMLTVNPLSASELALSGEPGEVGNNQALLALLELRQAPITLNGNQVTLNDAYAGLLGQVASDSRQNQADLRSATAVLEQAQAQRDSISAVNLDEEAVNLMSYMQAYQANMKVITTASQLFDDLLAAF</sequence>
<dbReference type="PANTHER" id="PTHR30033">
    <property type="entry name" value="FLAGELLAR HOOK-ASSOCIATED PROTEIN 1"/>
    <property type="match status" value="1"/>
</dbReference>
<evidence type="ECO:0000259" key="8">
    <source>
        <dbReference type="Pfam" id="PF06429"/>
    </source>
</evidence>
<evidence type="ECO:0000256" key="5">
    <source>
        <dbReference type="ARBA" id="ARBA00022525"/>
    </source>
</evidence>
<organism evidence="10 11">
    <name type="scientific">Halopseudomonas phragmitis</name>
    <dbReference type="NCBI Taxonomy" id="1931241"/>
    <lineage>
        <taxon>Bacteria</taxon>
        <taxon>Pseudomonadati</taxon>
        <taxon>Pseudomonadota</taxon>
        <taxon>Gammaproteobacteria</taxon>
        <taxon>Pseudomonadales</taxon>
        <taxon>Pseudomonadaceae</taxon>
        <taxon>Halopseudomonas</taxon>
    </lineage>
</organism>
<keyword evidence="10" id="KW-0966">Cell projection</keyword>
<keyword evidence="10" id="KW-0969">Cilium</keyword>
<keyword evidence="5 7" id="KW-0964">Secreted</keyword>
<feature type="domain" description="Flagellar hook-associated protein FlgK helical" evidence="9">
    <location>
        <begin position="90"/>
        <end position="319"/>
    </location>
</feature>
<protein>
    <recommendedName>
        <fullName evidence="4 7">Flagellar hook-associated protein 1</fullName>
        <shortName evidence="7">HAP1</shortName>
    </recommendedName>
</protein>
<dbReference type="Proteomes" id="UP000243488">
    <property type="component" value="Chromosome"/>
</dbReference>
<dbReference type="InterPro" id="IPR053927">
    <property type="entry name" value="FlgK_helical"/>
</dbReference>
<dbReference type="STRING" id="1931241.BVH74_02690"/>
<evidence type="ECO:0000256" key="2">
    <source>
        <dbReference type="ARBA" id="ARBA00004613"/>
    </source>
</evidence>
<dbReference type="AlphaFoldDB" id="A0A1V0B1F9"/>
<keyword evidence="6 7" id="KW-0975">Bacterial flagellum</keyword>
<dbReference type="GO" id="GO:0044780">
    <property type="term" value="P:bacterial-type flagellum assembly"/>
    <property type="evidence" value="ECO:0007669"/>
    <property type="project" value="InterPro"/>
</dbReference>
<evidence type="ECO:0000256" key="1">
    <source>
        <dbReference type="ARBA" id="ARBA00004365"/>
    </source>
</evidence>
<comment type="similarity">
    <text evidence="3 7">Belongs to the flagella basal body rod proteins family.</text>
</comment>
<dbReference type="PANTHER" id="PTHR30033:SF1">
    <property type="entry name" value="FLAGELLAR HOOK-ASSOCIATED PROTEIN 1"/>
    <property type="match status" value="1"/>
</dbReference>
<dbReference type="KEGG" id="ppha:BVH74_02690"/>
<evidence type="ECO:0000313" key="11">
    <source>
        <dbReference type="Proteomes" id="UP000243488"/>
    </source>
</evidence>
<keyword evidence="10" id="KW-0282">Flagellum</keyword>
<name>A0A1V0B1F9_9GAMM</name>
<dbReference type="GO" id="GO:0005198">
    <property type="term" value="F:structural molecule activity"/>
    <property type="evidence" value="ECO:0007669"/>
    <property type="project" value="UniProtKB-UniRule"/>
</dbReference>
<dbReference type="PRINTS" id="PR01005">
    <property type="entry name" value="FLGHOOKAP1"/>
</dbReference>
<gene>
    <name evidence="7" type="primary">flgK</name>
    <name evidence="10" type="ORF">BVH74_02690</name>
</gene>
<evidence type="ECO:0000259" key="9">
    <source>
        <dbReference type="Pfam" id="PF22638"/>
    </source>
</evidence>
<dbReference type="InterPro" id="IPR010930">
    <property type="entry name" value="Flg_bb/hook_C_dom"/>
</dbReference>
<feature type="domain" description="Flagellar basal-body/hook protein C-terminal" evidence="8">
    <location>
        <begin position="413"/>
        <end position="451"/>
    </location>
</feature>
<evidence type="ECO:0000256" key="7">
    <source>
        <dbReference type="RuleBase" id="RU362065"/>
    </source>
</evidence>
<dbReference type="Pfam" id="PF06429">
    <property type="entry name" value="Flg_bbr_C"/>
    <property type="match status" value="1"/>
</dbReference>
<evidence type="ECO:0000256" key="4">
    <source>
        <dbReference type="ARBA" id="ARBA00016244"/>
    </source>
</evidence>
<reference evidence="10 11" key="1">
    <citation type="submission" date="2017-03" db="EMBL/GenBank/DDBJ databases">
        <title>Complete genome sequence of the novel DNRA strain Pseudomonas sp. S-6-2 isolated from Chinese polluted river sediment. Journal of Biotechnology.</title>
        <authorList>
            <person name="Li J."/>
            <person name="Xiang F."/>
            <person name="Wang L."/>
            <person name="Xi L."/>
            <person name="Liu J."/>
        </authorList>
    </citation>
    <scope>NUCLEOTIDE SEQUENCE [LARGE SCALE GENOMIC DNA]</scope>
    <source>
        <strain evidence="10 11">S-6-2</strain>
    </source>
</reference>
<evidence type="ECO:0000256" key="3">
    <source>
        <dbReference type="ARBA" id="ARBA00009677"/>
    </source>
</evidence>
<proteinExistence type="inferred from homology"/>
<dbReference type="GO" id="GO:0005576">
    <property type="term" value="C:extracellular region"/>
    <property type="evidence" value="ECO:0007669"/>
    <property type="project" value="UniProtKB-SubCell"/>
</dbReference>
<dbReference type="GO" id="GO:0009424">
    <property type="term" value="C:bacterial-type flagellum hook"/>
    <property type="evidence" value="ECO:0007669"/>
    <property type="project" value="UniProtKB-UniRule"/>
</dbReference>
<comment type="subcellular location">
    <subcellularLocation>
        <location evidence="1 7">Bacterial flagellum</location>
    </subcellularLocation>
    <subcellularLocation>
        <location evidence="2 7">Secreted</location>
    </subcellularLocation>
</comment>
<evidence type="ECO:0000313" key="10">
    <source>
        <dbReference type="EMBL" id="AQZ93731.1"/>
    </source>
</evidence>
<accession>A0A1V0B1F9</accession>
<dbReference type="SUPFAM" id="SSF64518">
    <property type="entry name" value="Phase 1 flagellin"/>
    <property type="match status" value="1"/>
</dbReference>